<evidence type="ECO:0000256" key="4">
    <source>
        <dbReference type="SAM" id="MobiDB-lite"/>
    </source>
</evidence>
<feature type="compositionally biased region" description="Acidic residues" evidence="4">
    <location>
        <begin position="31"/>
        <end position="67"/>
    </location>
</feature>
<dbReference type="FunCoup" id="H2APF1">
    <property type="interactions" value="1075"/>
</dbReference>
<dbReference type="SMART" id="SM00025">
    <property type="entry name" value="Pumilio"/>
    <property type="match status" value="6"/>
</dbReference>
<dbReference type="PANTHER" id="PTHR13389">
    <property type="entry name" value="PUMILIO HOMOLOG 3"/>
    <property type="match status" value="1"/>
</dbReference>
<keyword evidence="2" id="KW-0694">RNA-binding</keyword>
<dbReference type="GO" id="GO:0048027">
    <property type="term" value="F:mRNA 5'-UTR binding"/>
    <property type="evidence" value="ECO:0007669"/>
    <property type="project" value="EnsemblFungi"/>
</dbReference>
<evidence type="ECO:0000313" key="6">
    <source>
        <dbReference type="EMBL" id="CCF56251.1"/>
    </source>
</evidence>
<proteinExistence type="predicted"/>
<dbReference type="eggNOG" id="KOG2050">
    <property type="taxonomic scope" value="Eukaryota"/>
</dbReference>
<dbReference type="GO" id="GO:0000900">
    <property type="term" value="F:mRNA regulatory element binding translation repressor activity"/>
    <property type="evidence" value="ECO:0007669"/>
    <property type="project" value="EnsemblFungi"/>
</dbReference>
<dbReference type="PROSITE" id="PS50303">
    <property type="entry name" value="PUM_HD"/>
    <property type="match status" value="1"/>
</dbReference>
<evidence type="ECO:0000256" key="1">
    <source>
        <dbReference type="ARBA" id="ARBA00022737"/>
    </source>
</evidence>
<dbReference type="InParanoid" id="H2APF1"/>
<dbReference type="InterPro" id="IPR033133">
    <property type="entry name" value="PUM-HD"/>
</dbReference>
<dbReference type="EMBL" id="HE650821">
    <property type="protein sequence ID" value="CCF56251.1"/>
    <property type="molecule type" value="Genomic_DNA"/>
</dbReference>
<dbReference type="GO" id="GO:0070180">
    <property type="term" value="F:large ribosomal subunit rRNA binding"/>
    <property type="evidence" value="ECO:0007669"/>
    <property type="project" value="EnsemblFungi"/>
</dbReference>
<dbReference type="InterPro" id="IPR011989">
    <property type="entry name" value="ARM-like"/>
</dbReference>
<feature type="repeat" description="Pumilio" evidence="3">
    <location>
        <begin position="131"/>
        <end position="167"/>
    </location>
</feature>
<keyword evidence="1" id="KW-0677">Repeat</keyword>
<dbReference type="InterPro" id="IPR016024">
    <property type="entry name" value="ARM-type_fold"/>
</dbReference>
<dbReference type="GO" id="GO:0005730">
    <property type="term" value="C:nucleolus"/>
    <property type="evidence" value="ECO:0007669"/>
    <property type="project" value="EnsemblFungi"/>
</dbReference>
<dbReference type="RefSeq" id="XP_003955386.1">
    <property type="nucleotide sequence ID" value="XM_003955337.1"/>
</dbReference>
<dbReference type="GO" id="GO:0003730">
    <property type="term" value="F:mRNA 3'-UTR binding"/>
    <property type="evidence" value="ECO:0007669"/>
    <property type="project" value="EnsemblFungi"/>
</dbReference>
<dbReference type="GO" id="GO:0030687">
    <property type="term" value="C:preribosome, large subunit precursor"/>
    <property type="evidence" value="ECO:0007669"/>
    <property type="project" value="EnsemblFungi"/>
</dbReference>
<evidence type="ECO:0000313" key="7">
    <source>
        <dbReference type="Proteomes" id="UP000005220"/>
    </source>
</evidence>
<dbReference type="KEGG" id="kaf:KAFR_0A08170"/>
<dbReference type="Proteomes" id="UP000005220">
    <property type="component" value="Chromosome 1"/>
</dbReference>
<keyword evidence="7" id="KW-1185">Reference proteome</keyword>
<accession>H2APF1</accession>
<dbReference type="PANTHER" id="PTHR13389:SF0">
    <property type="entry name" value="PUMILIO HOMOLOG 3"/>
    <property type="match status" value="1"/>
</dbReference>
<evidence type="ECO:0000256" key="3">
    <source>
        <dbReference type="PROSITE-ProRule" id="PRU00317"/>
    </source>
</evidence>
<reference evidence="6 7" key="1">
    <citation type="journal article" date="2011" name="Proc. Natl. Acad. Sci. U.S.A.">
        <title>Evolutionary erosion of yeast sex chromosomes by mating-type switching accidents.</title>
        <authorList>
            <person name="Gordon J.L."/>
            <person name="Armisen D."/>
            <person name="Proux-Wera E."/>
            <person name="Oheigeartaigh S.S."/>
            <person name="Byrne K.P."/>
            <person name="Wolfe K.H."/>
        </authorList>
    </citation>
    <scope>NUCLEOTIDE SEQUENCE [LARGE SCALE GENOMIC DNA]</scope>
    <source>
        <strain evidence="7">ATCC 22294 / BCRC 22015 / CBS 2517 / CECT 1963 / NBRC 1671 / NRRL Y-8276</strain>
    </source>
</reference>
<dbReference type="InterPro" id="IPR001313">
    <property type="entry name" value="Pumilio_RNA-bd_rpt"/>
</dbReference>
<feature type="repeat" description="Pumilio" evidence="3">
    <location>
        <begin position="204"/>
        <end position="240"/>
    </location>
</feature>
<evidence type="ECO:0000259" key="5">
    <source>
        <dbReference type="PROSITE" id="PS50303"/>
    </source>
</evidence>
<feature type="region of interest" description="Disordered" evidence="4">
    <location>
        <begin position="1"/>
        <end position="83"/>
    </location>
</feature>
<dbReference type="InterPro" id="IPR012959">
    <property type="entry name" value="CPL_dom"/>
</dbReference>
<dbReference type="GeneID" id="13886152"/>
<dbReference type="InterPro" id="IPR040059">
    <property type="entry name" value="PUM3"/>
</dbReference>
<dbReference type="GO" id="GO:0042273">
    <property type="term" value="P:ribosomal large subunit biogenesis"/>
    <property type="evidence" value="ECO:0007669"/>
    <property type="project" value="EnsemblFungi"/>
</dbReference>
<organism evidence="6 7">
    <name type="scientific">Kazachstania africana (strain ATCC 22294 / BCRC 22015 / CBS 2517 / CECT 1963 / NBRC 1671 / NRRL Y-8276)</name>
    <name type="common">Yeast</name>
    <name type="synonym">Kluyveromyces africanus</name>
    <dbReference type="NCBI Taxonomy" id="1071382"/>
    <lineage>
        <taxon>Eukaryota</taxon>
        <taxon>Fungi</taxon>
        <taxon>Dikarya</taxon>
        <taxon>Ascomycota</taxon>
        <taxon>Saccharomycotina</taxon>
        <taxon>Saccharomycetes</taxon>
        <taxon>Saccharomycetales</taxon>
        <taxon>Saccharomycetaceae</taxon>
        <taxon>Kazachstania</taxon>
    </lineage>
</organism>
<dbReference type="HOGENOM" id="CLU_013994_1_0_1"/>
<gene>
    <name evidence="6" type="primary">KAFR0A08170</name>
    <name evidence="6" type="ORF">KAFR_0A08170</name>
</gene>
<evidence type="ECO:0000256" key="2">
    <source>
        <dbReference type="ARBA" id="ARBA00022884"/>
    </source>
</evidence>
<sequence length="633" mass="72324">MTPTVKKSNKRSEPEQAGSKTVKKARISVESSEDELDELDDLDVDEEEEEFEDEDEKEVEEGEEESGEEKKEEGAGSNNHVEQRKLLKERKMQRRAGSEIAQIKPIWEKLRCKSPPLPVEIREKLCNEIWEIAKDHIADLVLKHDASRVVQTLVKFSNKERRELICKALTGKFYQLATSSYGKYLLVKLLHYGSRDSRQLIIDELHGGLRKLMRHREGAYVVEDLFVLYSTHEQRQQMIREFWGSEYAVFRDNHGGLTIEDVTKDNIEKRNIISRNLMGTITASVEKGSAGFQILHAAMKELVKIANDKETSELIELLHEQFAELVHTPEGCFVACTLIAKATAKERKSILKTLKNHASELIKNEHGNLVFITLLMCVDDTVLVFKTFNSTIKESLNEFVVDKYGRRPFLYMLLGLDGKYFSPIIKKELTHYAVLSANTSKKDPVIRKHELLDKFALVFLNSILKNYSEILLDNFGCQFVAECLTNDGFYKELNEEGEAKFNELIDTIITLFKGDITEEDHPIHKPFSVRLLKSLIQGGNWNNKLRKLEPLGSVQGLGVPFATKFYEDIIDSSNLLSWINEPDSSFTVVALYESLKGKNEGKQFIKDLKSVSKKIEESESNKGARLLLKLMAQ</sequence>
<dbReference type="GO" id="GO:0015934">
    <property type="term" value="C:large ribosomal subunit"/>
    <property type="evidence" value="ECO:0007669"/>
    <property type="project" value="EnsemblFungi"/>
</dbReference>
<dbReference type="STRING" id="1071382.H2APF1"/>
<dbReference type="GO" id="GO:0050821">
    <property type="term" value="P:protein stabilization"/>
    <property type="evidence" value="ECO:0007669"/>
    <property type="project" value="EnsemblFungi"/>
</dbReference>
<dbReference type="PROSITE" id="PS50302">
    <property type="entry name" value="PUM"/>
    <property type="match status" value="3"/>
</dbReference>
<protein>
    <recommendedName>
        <fullName evidence="5">PUM-HD domain-containing protein</fullName>
    </recommendedName>
</protein>
<dbReference type="AlphaFoldDB" id="H2APF1"/>
<dbReference type="GO" id="GO:0101031">
    <property type="term" value="C:protein folding chaperone complex"/>
    <property type="evidence" value="ECO:0007669"/>
    <property type="project" value="EnsemblFungi"/>
</dbReference>
<dbReference type="Gene3D" id="1.25.10.10">
    <property type="entry name" value="Leucine-rich Repeat Variant"/>
    <property type="match status" value="1"/>
</dbReference>
<dbReference type="Pfam" id="PF08144">
    <property type="entry name" value="CPL"/>
    <property type="match status" value="1"/>
</dbReference>
<dbReference type="SUPFAM" id="SSF48371">
    <property type="entry name" value="ARM repeat"/>
    <property type="match status" value="1"/>
</dbReference>
<feature type="domain" description="PUM-HD" evidence="5">
    <location>
        <begin position="102"/>
        <end position="459"/>
    </location>
</feature>
<feature type="repeat" description="Pumilio" evidence="3">
    <location>
        <begin position="168"/>
        <end position="203"/>
    </location>
</feature>
<name>H2APF1_KAZAF</name>
<dbReference type="OrthoDB" id="497380at2759"/>